<comment type="caution">
    <text evidence="4">The sequence shown here is derived from an EMBL/GenBank/DDBJ whole genome shotgun (WGS) entry which is preliminary data.</text>
</comment>
<dbReference type="PIRSF" id="PIRSF002741">
    <property type="entry name" value="MppA"/>
    <property type="match status" value="1"/>
</dbReference>
<feature type="signal peptide" evidence="2">
    <location>
        <begin position="1"/>
        <end position="21"/>
    </location>
</feature>
<dbReference type="Gene3D" id="3.40.190.10">
    <property type="entry name" value="Periplasmic binding protein-like II"/>
    <property type="match status" value="1"/>
</dbReference>
<proteinExistence type="predicted"/>
<dbReference type="GO" id="GO:0015833">
    <property type="term" value="P:peptide transport"/>
    <property type="evidence" value="ECO:0007669"/>
    <property type="project" value="TreeGrafter"/>
</dbReference>
<dbReference type="RefSeq" id="WP_130439736.1">
    <property type="nucleotide sequence ID" value="NZ_SHKR01000011.1"/>
</dbReference>
<dbReference type="InterPro" id="IPR030678">
    <property type="entry name" value="Peptide/Ni-bd"/>
</dbReference>
<feature type="chain" id="PRO_5039274518" evidence="2">
    <location>
        <begin position="22"/>
        <end position="560"/>
    </location>
</feature>
<dbReference type="PANTHER" id="PTHR30290">
    <property type="entry name" value="PERIPLASMIC BINDING COMPONENT OF ABC TRANSPORTER"/>
    <property type="match status" value="1"/>
</dbReference>
<dbReference type="EMBL" id="SHKR01000011">
    <property type="protein sequence ID" value="RZU18552.1"/>
    <property type="molecule type" value="Genomic_DNA"/>
</dbReference>
<dbReference type="InterPro" id="IPR000914">
    <property type="entry name" value="SBP_5_dom"/>
</dbReference>
<dbReference type="PROSITE" id="PS51257">
    <property type="entry name" value="PROKAR_LIPOPROTEIN"/>
    <property type="match status" value="1"/>
</dbReference>
<organism evidence="4 5">
    <name type="scientific">Kribbella rubisoli</name>
    <dbReference type="NCBI Taxonomy" id="3075929"/>
    <lineage>
        <taxon>Bacteria</taxon>
        <taxon>Bacillati</taxon>
        <taxon>Actinomycetota</taxon>
        <taxon>Actinomycetes</taxon>
        <taxon>Propionibacteriales</taxon>
        <taxon>Kribbellaceae</taxon>
        <taxon>Kribbella</taxon>
    </lineage>
</organism>
<dbReference type="GO" id="GO:0043190">
    <property type="term" value="C:ATP-binding cassette (ABC) transporter complex"/>
    <property type="evidence" value="ECO:0007669"/>
    <property type="project" value="InterPro"/>
</dbReference>
<keyword evidence="5" id="KW-1185">Reference proteome</keyword>
<feature type="region of interest" description="Disordered" evidence="1">
    <location>
        <begin position="26"/>
        <end position="59"/>
    </location>
</feature>
<evidence type="ECO:0000256" key="1">
    <source>
        <dbReference type="SAM" id="MobiDB-lite"/>
    </source>
</evidence>
<evidence type="ECO:0000259" key="3">
    <source>
        <dbReference type="Pfam" id="PF00496"/>
    </source>
</evidence>
<dbReference type="Pfam" id="PF00496">
    <property type="entry name" value="SBP_bac_5"/>
    <property type="match status" value="1"/>
</dbReference>
<name>A0A4Q7X611_9ACTN</name>
<dbReference type="GO" id="GO:1904680">
    <property type="term" value="F:peptide transmembrane transporter activity"/>
    <property type="evidence" value="ECO:0007669"/>
    <property type="project" value="TreeGrafter"/>
</dbReference>
<dbReference type="AlphaFoldDB" id="A0A4Q7X611"/>
<dbReference type="Proteomes" id="UP000292027">
    <property type="component" value="Unassembled WGS sequence"/>
</dbReference>
<gene>
    <name evidence="4" type="ORF">EV645_0744</name>
</gene>
<evidence type="ECO:0000256" key="2">
    <source>
        <dbReference type="SAM" id="SignalP"/>
    </source>
</evidence>
<feature type="compositionally biased region" description="Polar residues" evidence="1">
    <location>
        <begin position="31"/>
        <end position="40"/>
    </location>
</feature>
<reference evidence="4 5" key="1">
    <citation type="journal article" date="2015" name="Stand. Genomic Sci.">
        <title>Genomic Encyclopedia of Bacterial and Archaeal Type Strains, Phase III: the genomes of soil and plant-associated and newly described type strains.</title>
        <authorList>
            <person name="Whitman W.B."/>
            <person name="Woyke T."/>
            <person name="Klenk H.P."/>
            <person name="Zhou Y."/>
            <person name="Lilburn T.G."/>
            <person name="Beck B.J."/>
            <person name="De Vos P."/>
            <person name="Vandamme P."/>
            <person name="Eisen J.A."/>
            <person name="Garrity G."/>
            <person name="Hugenholtz P."/>
            <person name="Kyrpides N.C."/>
        </authorList>
    </citation>
    <scope>NUCLEOTIDE SEQUENCE [LARGE SCALE GENOMIC DNA]</scope>
    <source>
        <strain evidence="4 5">VKM Ac-2540</strain>
    </source>
</reference>
<keyword evidence="2" id="KW-0732">Signal</keyword>
<dbReference type="InterPro" id="IPR039424">
    <property type="entry name" value="SBP_5"/>
</dbReference>
<dbReference type="OrthoDB" id="9764591at2"/>
<protein>
    <submittedName>
        <fullName evidence="4">Peptide/nickel transport system substrate-binding protein</fullName>
    </submittedName>
</protein>
<dbReference type="GO" id="GO:0042597">
    <property type="term" value="C:periplasmic space"/>
    <property type="evidence" value="ECO:0007669"/>
    <property type="project" value="UniProtKB-ARBA"/>
</dbReference>
<dbReference type="CDD" id="cd08509">
    <property type="entry name" value="PBP2_TmCBP_oligosaccharides_like"/>
    <property type="match status" value="1"/>
</dbReference>
<dbReference type="Gene3D" id="3.10.105.10">
    <property type="entry name" value="Dipeptide-binding Protein, Domain 3"/>
    <property type="match status" value="1"/>
</dbReference>
<dbReference type="SUPFAM" id="SSF53850">
    <property type="entry name" value="Periplasmic binding protein-like II"/>
    <property type="match status" value="1"/>
</dbReference>
<sequence length="560" mass="61344">MRARRTVALALTGLLAAATLAACSNGDGKTESSGSSSGATVLNIGMPNGPQTENHNPFLGSSAGASLGYRWMIFEPLVMINGIKPTEPGKPWLATEWKWDANYTKLSLTIRDGVKFSDGQPMTADDVAYSFELRKKYDGLNQDAIPYGTIAASGNKVDLTFTRSQFTNQNKILTVFVVPKHQWSTLKDPTQDTLKNPIGTGPYTVKSFTPQTTTLTLRDSYWQDLPKVKELRYTSYNDNNAQTTALANGSSEWSFVFVPNVKAVYQDKDPKNHKLWFPANLGIHGLWINTTKKPFDNPALRRAMNLVINRDDIFNQGEAGYFYPKVESITGIPTPAGDSFIAPEYKDKKHAVDVDGAKKELTDAGFKLEGDVLKDPTGKPVTITLTDPAGWSDYITDLEIIKDNLSTIGIKATVDKANQDAWFKNIDEGNFDAAMHWTNGGATPFDIYQNMMDGKILKPVGKGGVSGNYGRFNSPEATKALDQYANAADDATRTTALNTLQKIMVEQMPIIPTSASNVGGLYSTKNWVGWPDEQNQYGPAQPTQQNALQIILNLKPAGSQ</sequence>
<feature type="domain" description="Solute-binding protein family 5" evidence="3">
    <location>
        <begin position="90"/>
        <end position="452"/>
    </location>
</feature>
<dbReference type="Gene3D" id="3.90.76.10">
    <property type="entry name" value="Dipeptide-binding Protein, Domain 1"/>
    <property type="match status" value="1"/>
</dbReference>
<evidence type="ECO:0000313" key="4">
    <source>
        <dbReference type="EMBL" id="RZU18552.1"/>
    </source>
</evidence>
<dbReference type="PANTHER" id="PTHR30290:SF82">
    <property type="entry name" value="ABC-TYPE DIPEPTIDE_OLIGOPEPTIDE TRANSPORT SYSTEM, PERIPLASMIC COMPONENT"/>
    <property type="match status" value="1"/>
</dbReference>
<accession>A0A4Q7X611</accession>
<evidence type="ECO:0000313" key="5">
    <source>
        <dbReference type="Proteomes" id="UP000292027"/>
    </source>
</evidence>